<evidence type="ECO:0000313" key="1">
    <source>
        <dbReference type="EMBL" id="KAL0161736.1"/>
    </source>
</evidence>
<feature type="non-terminal residue" evidence="1">
    <location>
        <position position="58"/>
    </location>
</feature>
<organism evidence="1 2">
    <name type="scientific">Cirrhinus mrigala</name>
    <name type="common">Mrigala</name>
    <dbReference type="NCBI Taxonomy" id="683832"/>
    <lineage>
        <taxon>Eukaryota</taxon>
        <taxon>Metazoa</taxon>
        <taxon>Chordata</taxon>
        <taxon>Craniata</taxon>
        <taxon>Vertebrata</taxon>
        <taxon>Euteleostomi</taxon>
        <taxon>Actinopterygii</taxon>
        <taxon>Neopterygii</taxon>
        <taxon>Teleostei</taxon>
        <taxon>Ostariophysi</taxon>
        <taxon>Cypriniformes</taxon>
        <taxon>Cyprinidae</taxon>
        <taxon>Labeoninae</taxon>
        <taxon>Labeonini</taxon>
        <taxon>Cirrhinus</taxon>
    </lineage>
</organism>
<dbReference type="PANTHER" id="PTHR21063:SF4">
    <property type="entry name" value="CD48 ANTIGEN-RELATED"/>
    <property type="match status" value="1"/>
</dbReference>
<dbReference type="InterPro" id="IPR036179">
    <property type="entry name" value="Ig-like_dom_sf"/>
</dbReference>
<protein>
    <recommendedName>
        <fullName evidence="3">Immunoglobulin V-set domain-containing protein</fullName>
    </recommendedName>
</protein>
<name>A0ABD0NLD8_CIRMR</name>
<sequence length="58" mass="6655">SKICRDDQCDVRFRDRLKLDNQTGSLTITNIRTTDSGDYKLQINSNTFSIIRTFSVAI</sequence>
<dbReference type="EMBL" id="JAMKFB020000022">
    <property type="protein sequence ID" value="KAL0161736.1"/>
    <property type="molecule type" value="Genomic_DNA"/>
</dbReference>
<keyword evidence="2" id="KW-1185">Reference proteome</keyword>
<proteinExistence type="predicted"/>
<feature type="non-terminal residue" evidence="1">
    <location>
        <position position="1"/>
    </location>
</feature>
<dbReference type="Proteomes" id="UP001529510">
    <property type="component" value="Unassembled WGS sequence"/>
</dbReference>
<evidence type="ECO:0008006" key="3">
    <source>
        <dbReference type="Google" id="ProtNLM"/>
    </source>
</evidence>
<evidence type="ECO:0000313" key="2">
    <source>
        <dbReference type="Proteomes" id="UP001529510"/>
    </source>
</evidence>
<accession>A0ABD0NLD8</accession>
<dbReference type="SUPFAM" id="SSF48726">
    <property type="entry name" value="Immunoglobulin"/>
    <property type="match status" value="1"/>
</dbReference>
<gene>
    <name evidence="1" type="ORF">M9458_045461</name>
</gene>
<reference evidence="1 2" key="1">
    <citation type="submission" date="2024-05" db="EMBL/GenBank/DDBJ databases">
        <title>Genome sequencing and assembly of Indian major carp, Cirrhinus mrigala (Hamilton, 1822).</title>
        <authorList>
            <person name="Mohindra V."/>
            <person name="Chowdhury L.M."/>
            <person name="Lal K."/>
            <person name="Jena J.K."/>
        </authorList>
    </citation>
    <scope>NUCLEOTIDE SEQUENCE [LARGE SCALE GENOMIC DNA]</scope>
    <source>
        <strain evidence="1">CM1030</strain>
        <tissue evidence="1">Blood</tissue>
    </source>
</reference>
<dbReference type="PANTHER" id="PTHR21063">
    <property type="entry name" value="LFA-3"/>
    <property type="match status" value="1"/>
</dbReference>
<dbReference type="AlphaFoldDB" id="A0ABD0NLD8"/>
<dbReference type="Gene3D" id="2.60.40.2710">
    <property type="match status" value="1"/>
</dbReference>
<comment type="caution">
    <text evidence="1">The sequence shown here is derived from an EMBL/GenBank/DDBJ whole genome shotgun (WGS) entry which is preliminary data.</text>
</comment>